<feature type="chain" id="PRO_5034929890" evidence="1">
    <location>
        <begin position="20"/>
        <end position="65"/>
    </location>
</feature>
<evidence type="ECO:0000313" key="2">
    <source>
        <dbReference type="EMBL" id="QYS89596.1"/>
    </source>
</evidence>
<dbReference type="AlphaFoldDB" id="A0A8G0P615"/>
<keyword evidence="1" id="KW-0732">Signal</keyword>
<evidence type="ECO:0000256" key="1">
    <source>
        <dbReference type="SAM" id="SignalP"/>
    </source>
</evidence>
<dbReference type="Proteomes" id="UP000824721">
    <property type="component" value="Chromosome"/>
</dbReference>
<feature type="signal peptide" evidence="1">
    <location>
        <begin position="1"/>
        <end position="19"/>
    </location>
</feature>
<reference evidence="2" key="1">
    <citation type="submission" date="2020-12" db="EMBL/GenBank/DDBJ databases">
        <title>Genome sequencing of genetic groups of Flavobacterium columnare.</title>
        <authorList>
            <person name="Waldbieser G.C."/>
            <person name="Griffin M.J."/>
            <person name="LaFrentz B.R."/>
        </authorList>
    </citation>
    <scope>NUCLEOTIDE SEQUENCE</scope>
    <source>
        <strain evidence="2">90-106</strain>
    </source>
</reference>
<dbReference type="KEGG" id="fdv:JJC05_04835"/>
<dbReference type="EMBL" id="CP067378">
    <property type="protein sequence ID" value="QYS89596.1"/>
    <property type="molecule type" value="Genomic_DNA"/>
</dbReference>
<sequence>MYKNFLLAVCFLNIIVVNAQSKIIDVFPSEALVYDEDNTLLGKTPYEISKNGSFVLKIKKKISNY</sequence>
<accession>A0A8G0P615</accession>
<organism evidence="2">
    <name type="scientific">Flavobacterium columnare</name>
    <dbReference type="NCBI Taxonomy" id="996"/>
    <lineage>
        <taxon>Bacteria</taxon>
        <taxon>Pseudomonadati</taxon>
        <taxon>Bacteroidota</taxon>
        <taxon>Flavobacteriia</taxon>
        <taxon>Flavobacteriales</taxon>
        <taxon>Flavobacteriaceae</taxon>
        <taxon>Flavobacterium</taxon>
    </lineage>
</organism>
<gene>
    <name evidence="2" type="ORF">JJC05_04835</name>
</gene>
<name>A0A8G0P615_9FLAO</name>
<proteinExistence type="predicted"/>
<protein>
    <submittedName>
        <fullName evidence="2">Uncharacterized protein</fullName>
    </submittedName>
</protein>